<gene>
    <name evidence="1" type="ORF">F511_25475</name>
</gene>
<keyword evidence="2" id="KW-1185">Reference proteome</keyword>
<reference evidence="1 2" key="1">
    <citation type="journal article" date="2015" name="Proc. Natl. Acad. Sci. U.S.A.">
        <title>The resurrection genome of Boea hygrometrica: A blueprint for survival of dehydration.</title>
        <authorList>
            <person name="Xiao L."/>
            <person name="Yang G."/>
            <person name="Zhang L."/>
            <person name="Yang X."/>
            <person name="Zhao S."/>
            <person name="Ji Z."/>
            <person name="Zhou Q."/>
            <person name="Hu M."/>
            <person name="Wang Y."/>
            <person name="Chen M."/>
            <person name="Xu Y."/>
            <person name="Jin H."/>
            <person name="Xiao X."/>
            <person name="Hu G."/>
            <person name="Bao F."/>
            <person name="Hu Y."/>
            <person name="Wan P."/>
            <person name="Li L."/>
            <person name="Deng X."/>
            <person name="Kuang T."/>
            <person name="Xiang C."/>
            <person name="Zhu J.K."/>
            <person name="Oliver M.J."/>
            <person name="He Y."/>
        </authorList>
    </citation>
    <scope>NUCLEOTIDE SEQUENCE [LARGE SCALE GENOMIC DNA]</scope>
    <source>
        <strain evidence="2">cv. XS01</strain>
    </source>
</reference>
<evidence type="ECO:0000313" key="1">
    <source>
        <dbReference type="EMBL" id="KZV24450.1"/>
    </source>
</evidence>
<accession>A0A2Z7AUA1</accession>
<dbReference type="CDD" id="cd09272">
    <property type="entry name" value="RNase_HI_RT_Ty1"/>
    <property type="match status" value="1"/>
</dbReference>
<dbReference type="OrthoDB" id="1935999at2759"/>
<name>A0A2Z7AUA1_9LAMI</name>
<dbReference type="EMBL" id="KV012814">
    <property type="protein sequence ID" value="KZV24450.1"/>
    <property type="molecule type" value="Genomic_DNA"/>
</dbReference>
<keyword evidence="1" id="KW-0030">Aminoacyl-tRNA synthetase</keyword>
<protein>
    <submittedName>
        <fullName evidence="1">Aspartyl-tRNA synthetase</fullName>
    </submittedName>
</protein>
<sequence length="91" mass="10272">MESLGCKQKVVTIFCDSQSAVHLTKHQVFHERSKHIDVRLHFIRDILEKGEIQIKKIATADNPADMCTKVLPGNKFEHCLNLVSVISDGET</sequence>
<keyword evidence="1" id="KW-0436">Ligase</keyword>
<proteinExistence type="predicted"/>
<evidence type="ECO:0000313" key="2">
    <source>
        <dbReference type="Proteomes" id="UP000250235"/>
    </source>
</evidence>
<dbReference type="Proteomes" id="UP000250235">
    <property type="component" value="Unassembled WGS sequence"/>
</dbReference>
<dbReference type="AlphaFoldDB" id="A0A2Z7AUA1"/>
<dbReference type="GO" id="GO:0004812">
    <property type="term" value="F:aminoacyl-tRNA ligase activity"/>
    <property type="evidence" value="ECO:0007669"/>
    <property type="project" value="UniProtKB-KW"/>
</dbReference>
<organism evidence="1 2">
    <name type="scientific">Dorcoceras hygrometricum</name>
    <dbReference type="NCBI Taxonomy" id="472368"/>
    <lineage>
        <taxon>Eukaryota</taxon>
        <taxon>Viridiplantae</taxon>
        <taxon>Streptophyta</taxon>
        <taxon>Embryophyta</taxon>
        <taxon>Tracheophyta</taxon>
        <taxon>Spermatophyta</taxon>
        <taxon>Magnoliopsida</taxon>
        <taxon>eudicotyledons</taxon>
        <taxon>Gunneridae</taxon>
        <taxon>Pentapetalae</taxon>
        <taxon>asterids</taxon>
        <taxon>lamiids</taxon>
        <taxon>Lamiales</taxon>
        <taxon>Gesneriaceae</taxon>
        <taxon>Didymocarpoideae</taxon>
        <taxon>Trichosporeae</taxon>
        <taxon>Loxocarpinae</taxon>
        <taxon>Dorcoceras</taxon>
    </lineage>
</organism>